<evidence type="ECO:0000259" key="8">
    <source>
        <dbReference type="Pfam" id="PF06429"/>
    </source>
</evidence>
<name>A0A1G8DIF1_9PROT</name>
<organism evidence="9 10">
    <name type="scientific">Roseospirillum parvum</name>
    <dbReference type="NCBI Taxonomy" id="83401"/>
    <lineage>
        <taxon>Bacteria</taxon>
        <taxon>Pseudomonadati</taxon>
        <taxon>Pseudomonadota</taxon>
        <taxon>Alphaproteobacteria</taxon>
        <taxon>Rhodospirillales</taxon>
        <taxon>Rhodospirillaceae</taxon>
        <taxon>Roseospirillum</taxon>
    </lineage>
</organism>
<evidence type="ECO:0000313" key="10">
    <source>
        <dbReference type="Proteomes" id="UP000217076"/>
    </source>
</evidence>
<comment type="subunit">
    <text evidence="5 6">The basal body constitutes a major portion of the flagellar organelle and consists of four rings (L,P,S, and M) mounted on a central rod. The rod consists of about 26 subunits of FlgG in the distal portion, and FlgB, FlgC and FlgF are thought to build up the proximal portion of the rod with about 6 subunits each.</text>
</comment>
<reference evidence="10" key="1">
    <citation type="submission" date="2016-10" db="EMBL/GenBank/DDBJ databases">
        <authorList>
            <person name="Varghese N."/>
            <person name="Submissions S."/>
        </authorList>
    </citation>
    <scope>NUCLEOTIDE SEQUENCE [LARGE SCALE GENOMIC DNA]</scope>
    <source>
        <strain evidence="10">930I</strain>
    </source>
</reference>
<keyword evidence="9" id="KW-0969">Cilium</keyword>
<evidence type="ECO:0000259" key="7">
    <source>
        <dbReference type="Pfam" id="PF00460"/>
    </source>
</evidence>
<evidence type="ECO:0000256" key="2">
    <source>
        <dbReference type="ARBA" id="ARBA00009677"/>
    </source>
</evidence>
<dbReference type="InterPro" id="IPR001444">
    <property type="entry name" value="Flag_bb_rod_N"/>
</dbReference>
<dbReference type="PANTHER" id="PTHR30435:SF2">
    <property type="entry name" value="FLAGELLAR BASAL-BODY ROD PROTEIN FLGC"/>
    <property type="match status" value="1"/>
</dbReference>
<keyword evidence="10" id="KW-1185">Reference proteome</keyword>
<comment type="subcellular location">
    <subcellularLocation>
        <location evidence="1 6">Bacterial flagellum basal body</location>
    </subcellularLocation>
</comment>
<evidence type="ECO:0000256" key="5">
    <source>
        <dbReference type="ARBA" id="ARBA00025933"/>
    </source>
</evidence>
<dbReference type="GO" id="GO:0071978">
    <property type="term" value="P:bacterial-type flagellum-dependent swarming motility"/>
    <property type="evidence" value="ECO:0007669"/>
    <property type="project" value="TreeGrafter"/>
</dbReference>
<evidence type="ECO:0000256" key="4">
    <source>
        <dbReference type="ARBA" id="ARBA00023143"/>
    </source>
</evidence>
<dbReference type="Pfam" id="PF06429">
    <property type="entry name" value="Flg_bbr_C"/>
    <property type="match status" value="1"/>
</dbReference>
<dbReference type="Pfam" id="PF00460">
    <property type="entry name" value="Flg_bb_rod"/>
    <property type="match status" value="1"/>
</dbReference>
<feature type="domain" description="Flagellar basal-body/hook protein C-terminal" evidence="8">
    <location>
        <begin position="91"/>
        <end position="134"/>
    </location>
</feature>
<proteinExistence type="inferred from homology"/>
<dbReference type="PANTHER" id="PTHR30435">
    <property type="entry name" value="FLAGELLAR PROTEIN"/>
    <property type="match status" value="1"/>
</dbReference>
<dbReference type="Proteomes" id="UP000217076">
    <property type="component" value="Unassembled WGS sequence"/>
</dbReference>
<dbReference type="STRING" id="83401.SAMN05421742_10820"/>
<dbReference type="GO" id="GO:0030694">
    <property type="term" value="C:bacterial-type flagellum basal body, rod"/>
    <property type="evidence" value="ECO:0007669"/>
    <property type="project" value="UniProtKB-UniRule"/>
</dbReference>
<gene>
    <name evidence="9" type="ORF">SAMN05421742_10820</name>
</gene>
<dbReference type="OrthoDB" id="9813951at2"/>
<keyword evidence="4 6" id="KW-0975">Bacterial flagellum</keyword>
<sequence length="136" mass="15375">MDELYQSSRIAASGMKAQAKRLRVVSQNLANKDSVSTQPGGEPYRRQVVTFKAELDRELGADKVAVRKVIEDMSDFQRVYDPSHPGADDAGYVLRPNVNPLIEMMDMREAQRSYEANLNVISTSKEMVRQTIDLLR</sequence>
<evidence type="ECO:0000256" key="1">
    <source>
        <dbReference type="ARBA" id="ARBA00004117"/>
    </source>
</evidence>
<dbReference type="NCBIfam" id="TIGR01395">
    <property type="entry name" value="FlgC"/>
    <property type="match status" value="1"/>
</dbReference>
<dbReference type="EMBL" id="FNCV01000008">
    <property type="protein sequence ID" value="SDH57140.1"/>
    <property type="molecule type" value="Genomic_DNA"/>
</dbReference>
<feature type="domain" description="Flagellar basal body rod protein N-terminal" evidence="7">
    <location>
        <begin position="9"/>
        <end position="33"/>
    </location>
</feature>
<accession>A0A1G8DIF1</accession>
<protein>
    <recommendedName>
        <fullName evidence="3 6">Flagellar basal-body rod protein FlgC</fullName>
    </recommendedName>
</protein>
<dbReference type="InterPro" id="IPR010930">
    <property type="entry name" value="Flg_bb/hook_C_dom"/>
</dbReference>
<evidence type="ECO:0000256" key="6">
    <source>
        <dbReference type="RuleBase" id="RU362062"/>
    </source>
</evidence>
<evidence type="ECO:0000313" key="9">
    <source>
        <dbReference type="EMBL" id="SDH57140.1"/>
    </source>
</evidence>
<keyword evidence="9" id="KW-0282">Flagellum</keyword>
<dbReference type="InterPro" id="IPR006299">
    <property type="entry name" value="FlgC"/>
</dbReference>
<dbReference type="AlphaFoldDB" id="A0A1G8DIF1"/>
<evidence type="ECO:0000256" key="3">
    <source>
        <dbReference type="ARBA" id="ARBA00017941"/>
    </source>
</evidence>
<comment type="similarity">
    <text evidence="2">Belongs to the flagella basal body rod proteins family.</text>
</comment>
<keyword evidence="9" id="KW-0966">Cell projection</keyword>
<dbReference type="RefSeq" id="WP_092620390.1">
    <property type="nucleotide sequence ID" value="NZ_FNCV01000008.1"/>
</dbReference>